<feature type="transmembrane region" description="Helical" evidence="8">
    <location>
        <begin position="359"/>
        <end position="383"/>
    </location>
</feature>
<dbReference type="PANTHER" id="PTHR13285:SF18">
    <property type="entry name" value="PROTEIN-CYSTEINE N-PALMITOYLTRANSFERASE RASP"/>
    <property type="match status" value="1"/>
</dbReference>
<comment type="caution">
    <text evidence="9">The sequence shown here is derived from an EMBL/GenBank/DDBJ whole genome shotgun (WGS) entry which is preliminary data.</text>
</comment>
<evidence type="ECO:0000256" key="4">
    <source>
        <dbReference type="ARBA" id="ARBA00022692"/>
    </source>
</evidence>
<dbReference type="PIRSF" id="PIRSF016636">
    <property type="entry name" value="AlgI_DltB"/>
    <property type="match status" value="1"/>
</dbReference>
<accession>A0ABY0CUB7</accession>
<reference evidence="9 10" key="1">
    <citation type="submission" date="2019-01" db="EMBL/GenBank/DDBJ databases">
        <title>Lujinxingia litoralis gen. nov., sp. nov. and Lujinxingia sediminis gen. nov., sp. nov., new members in the order Bradymonadales, isolated from coastal sediment.</title>
        <authorList>
            <person name="Li C.-M."/>
        </authorList>
    </citation>
    <scope>NUCLEOTIDE SEQUENCE [LARGE SCALE GENOMIC DNA]</scope>
    <source>
        <strain evidence="9 10">SEH01</strain>
    </source>
</reference>
<keyword evidence="10" id="KW-1185">Reference proteome</keyword>
<comment type="similarity">
    <text evidence="2 7">Belongs to the membrane-bound acyltransferase family.</text>
</comment>
<evidence type="ECO:0000256" key="1">
    <source>
        <dbReference type="ARBA" id="ARBA00004651"/>
    </source>
</evidence>
<dbReference type="InterPro" id="IPR028362">
    <property type="entry name" value="AlgI"/>
</dbReference>
<feature type="transmembrane region" description="Helical" evidence="8">
    <location>
        <begin position="47"/>
        <end position="65"/>
    </location>
</feature>
<evidence type="ECO:0000256" key="6">
    <source>
        <dbReference type="ARBA" id="ARBA00023136"/>
    </source>
</evidence>
<evidence type="ECO:0000256" key="2">
    <source>
        <dbReference type="ARBA" id="ARBA00010323"/>
    </source>
</evidence>
<keyword evidence="4 8" id="KW-0812">Transmembrane</keyword>
<protein>
    <submittedName>
        <fullName evidence="9">MBOAT family protein</fullName>
    </submittedName>
</protein>
<evidence type="ECO:0000313" key="10">
    <source>
        <dbReference type="Proteomes" id="UP000282926"/>
    </source>
</evidence>
<keyword evidence="7" id="KW-0808">Transferase</keyword>
<name>A0ABY0CUB7_9DELT</name>
<feature type="transmembrane region" description="Helical" evidence="8">
    <location>
        <begin position="77"/>
        <end position="97"/>
    </location>
</feature>
<feature type="transmembrane region" description="Helical" evidence="8">
    <location>
        <begin position="413"/>
        <end position="432"/>
    </location>
</feature>
<feature type="transmembrane region" description="Helical" evidence="8">
    <location>
        <begin position="329"/>
        <end position="347"/>
    </location>
</feature>
<dbReference type="RefSeq" id="WP_127780047.1">
    <property type="nucleotide sequence ID" value="NZ_SADD01000003.1"/>
</dbReference>
<dbReference type="Pfam" id="PF03062">
    <property type="entry name" value="MBOAT"/>
    <property type="match status" value="1"/>
</dbReference>
<dbReference type="InterPro" id="IPR051085">
    <property type="entry name" value="MB_O-acyltransferase"/>
</dbReference>
<proteinExistence type="inferred from homology"/>
<evidence type="ECO:0000256" key="5">
    <source>
        <dbReference type="ARBA" id="ARBA00022989"/>
    </source>
</evidence>
<dbReference type="PIRSF" id="PIRSF500217">
    <property type="entry name" value="AlgI"/>
    <property type="match status" value="1"/>
</dbReference>
<evidence type="ECO:0000313" key="9">
    <source>
        <dbReference type="EMBL" id="RVU45898.1"/>
    </source>
</evidence>
<dbReference type="PANTHER" id="PTHR13285">
    <property type="entry name" value="ACYLTRANSFERASE"/>
    <property type="match status" value="1"/>
</dbReference>
<evidence type="ECO:0000256" key="7">
    <source>
        <dbReference type="PIRNR" id="PIRNR016636"/>
    </source>
</evidence>
<feature type="transmembrane region" description="Helical" evidence="8">
    <location>
        <begin position="452"/>
        <end position="475"/>
    </location>
</feature>
<organism evidence="9 10">
    <name type="scientific">Lujinxingia sediminis</name>
    <dbReference type="NCBI Taxonomy" id="2480984"/>
    <lineage>
        <taxon>Bacteria</taxon>
        <taxon>Deltaproteobacteria</taxon>
        <taxon>Bradymonadales</taxon>
        <taxon>Lujinxingiaceae</taxon>
        <taxon>Lujinxingia</taxon>
    </lineage>
</organism>
<comment type="subcellular location">
    <subcellularLocation>
        <location evidence="1">Cell membrane</location>
        <topology evidence="1">Multi-pass membrane protein</topology>
    </subcellularLocation>
</comment>
<dbReference type="InterPro" id="IPR024194">
    <property type="entry name" value="Ac/AlaTfrase_AlgI/DltB"/>
</dbReference>
<evidence type="ECO:0000256" key="8">
    <source>
        <dbReference type="SAM" id="Phobius"/>
    </source>
</evidence>
<dbReference type="InterPro" id="IPR004299">
    <property type="entry name" value="MBOAT_fam"/>
</dbReference>
<gene>
    <name evidence="9" type="ORF">EA187_09070</name>
</gene>
<dbReference type="EMBL" id="SADD01000003">
    <property type="protein sequence ID" value="RVU45898.1"/>
    <property type="molecule type" value="Genomic_DNA"/>
</dbReference>
<keyword evidence="6 7" id="KW-0472">Membrane</keyword>
<keyword evidence="3 7" id="KW-1003">Cell membrane</keyword>
<keyword evidence="5 8" id="KW-1133">Transmembrane helix</keyword>
<keyword evidence="7" id="KW-0012">Acyltransferase</keyword>
<sequence>MLFNSLDFAVFFGVVCALYFALGQRWRWMLLLVASYVFYMQWNASYAFLILASTCVDYVAGRAMAAAESRRRQTGILLGSLGFNLGMLFTFKYWSFFHTSLAQGLGALGVSYAPPELNVLLPVGISFYTFQTLSYTIDIWRGELKPERHFGKFALFVTFFPQLIAGPIERAKHLLPQLDREVAFDFERVQSGLQLMGWGLFKKVVIADNLSVYVDAVYGNPQAHSGWTLGFATYAFAFQIYCDFSGYSDIAIGAAKVLGFDLMKNFERPYFSQSITEFWRRWHISLSSWLRDYLYISVGGNRRGRWKTYRNLMITMVLGGLWHGASWNFVIWGTLQGVMLAASRITLPWRDKMSKRLGIPSLAVSGWRMLVTFHLVCLSWIFFRAATFDDAMVIIGRIAGVMPGPEGLALLDINILLSAAVGLGVMGAVQVLQERKGSAREWLARRPVALRWGAYVAMALGITLFGAESAGQFIYFQF</sequence>
<dbReference type="Proteomes" id="UP000282926">
    <property type="component" value="Unassembled WGS sequence"/>
</dbReference>
<evidence type="ECO:0000256" key="3">
    <source>
        <dbReference type="ARBA" id="ARBA00022475"/>
    </source>
</evidence>